<feature type="non-terminal residue" evidence="2">
    <location>
        <position position="28"/>
    </location>
</feature>
<sequence length="28" mass="3135">MPTQSPTPTEQAMMPTPQPLQIMPVRIL</sequence>
<name>A0A7J9HXC2_9ROSI</name>
<evidence type="ECO:0000313" key="2">
    <source>
        <dbReference type="EMBL" id="MBA0814502.1"/>
    </source>
</evidence>
<reference evidence="2 3" key="1">
    <citation type="journal article" date="2019" name="Genome Biol. Evol.">
        <title>Insights into the evolution of the New World diploid cottons (Gossypium, subgenus Houzingenia) based on genome sequencing.</title>
        <authorList>
            <person name="Grover C.E."/>
            <person name="Arick M.A. 2nd"/>
            <person name="Thrash A."/>
            <person name="Conover J.L."/>
            <person name="Sanders W.S."/>
            <person name="Peterson D.G."/>
            <person name="Frelichowski J.E."/>
            <person name="Scheffler J.A."/>
            <person name="Scheffler B.E."/>
            <person name="Wendel J.F."/>
        </authorList>
    </citation>
    <scope>NUCLEOTIDE SEQUENCE [LARGE SCALE GENOMIC DNA]</scope>
    <source>
        <strain evidence="2">0</strain>
        <tissue evidence="2">Leaf</tissue>
    </source>
</reference>
<gene>
    <name evidence="2" type="ORF">Gohar_020329</name>
</gene>
<organism evidence="2 3">
    <name type="scientific">Gossypium harknessii</name>
    <dbReference type="NCBI Taxonomy" id="34285"/>
    <lineage>
        <taxon>Eukaryota</taxon>
        <taxon>Viridiplantae</taxon>
        <taxon>Streptophyta</taxon>
        <taxon>Embryophyta</taxon>
        <taxon>Tracheophyta</taxon>
        <taxon>Spermatophyta</taxon>
        <taxon>Magnoliopsida</taxon>
        <taxon>eudicotyledons</taxon>
        <taxon>Gunneridae</taxon>
        <taxon>Pentapetalae</taxon>
        <taxon>rosids</taxon>
        <taxon>malvids</taxon>
        <taxon>Malvales</taxon>
        <taxon>Malvaceae</taxon>
        <taxon>Malvoideae</taxon>
        <taxon>Gossypium</taxon>
    </lineage>
</organism>
<proteinExistence type="predicted"/>
<feature type="region of interest" description="Disordered" evidence="1">
    <location>
        <begin position="1"/>
        <end position="28"/>
    </location>
</feature>
<keyword evidence="3" id="KW-1185">Reference proteome</keyword>
<comment type="caution">
    <text evidence="2">The sequence shown here is derived from an EMBL/GenBank/DDBJ whole genome shotgun (WGS) entry which is preliminary data.</text>
</comment>
<dbReference type="AlphaFoldDB" id="A0A7J9HXC2"/>
<evidence type="ECO:0000256" key="1">
    <source>
        <dbReference type="SAM" id="MobiDB-lite"/>
    </source>
</evidence>
<dbReference type="EMBL" id="JABFAD010000012">
    <property type="protein sequence ID" value="MBA0814502.1"/>
    <property type="molecule type" value="Genomic_DNA"/>
</dbReference>
<evidence type="ECO:0000313" key="3">
    <source>
        <dbReference type="Proteomes" id="UP000593560"/>
    </source>
</evidence>
<protein>
    <submittedName>
        <fullName evidence="2">Uncharacterized protein</fullName>
    </submittedName>
</protein>
<accession>A0A7J9HXC2</accession>
<dbReference type="Proteomes" id="UP000593560">
    <property type="component" value="Unassembled WGS sequence"/>
</dbReference>
<feature type="compositionally biased region" description="Polar residues" evidence="1">
    <location>
        <begin position="1"/>
        <end position="10"/>
    </location>
</feature>